<dbReference type="AlphaFoldDB" id="A0A1G2MRI9"/>
<dbReference type="CDD" id="cd02000">
    <property type="entry name" value="TPP_E1_PDC_ADC_BCADC"/>
    <property type="match status" value="1"/>
</dbReference>
<feature type="domain" description="Dehydrogenase E1 component" evidence="4">
    <location>
        <begin position="11"/>
        <end position="309"/>
    </location>
</feature>
<comment type="cofactor">
    <cofactor evidence="1">
        <name>thiamine diphosphate</name>
        <dbReference type="ChEBI" id="CHEBI:58937"/>
    </cofactor>
</comment>
<protein>
    <recommendedName>
        <fullName evidence="4">Dehydrogenase E1 component domain-containing protein</fullName>
    </recommendedName>
</protein>
<dbReference type="EMBL" id="MHRQ01000020">
    <property type="protein sequence ID" value="OHA26486.1"/>
    <property type="molecule type" value="Genomic_DNA"/>
</dbReference>
<dbReference type="SUPFAM" id="SSF52518">
    <property type="entry name" value="Thiamin diphosphate-binding fold (THDP-binding)"/>
    <property type="match status" value="1"/>
</dbReference>
<evidence type="ECO:0000313" key="6">
    <source>
        <dbReference type="Proteomes" id="UP000177565"/>
    </source>
</evidence>
<sequence length="319" mass="35437">MSTPLLEAYKKMFLIRFTEQALVELYLKHKIMSFVHFYVGQEAVAVGVCNNLRKEDRVLGNHRSHGHYLAKGGDLRAMISELLGKEGGSSKGKGGSMHMIDTSVNFIGSTPILGSVVPLASGAAFEQKYNKRKDITAVFFGDGAFEEGVVYETLNLSALFALPLLFVVENNLYSVNSTLKERRSANHNVEKIVTGFGVTYLKADGNDYEDVFEKARMLTKGIRAGAGPAVLECMTYRHMAHSAPIFDDAAGYRQEDPLERRLERDPIKKVRRSLLESGIPENTLVTLEEKIRTSVAESIQCAVDAPYPKKETLYTNLYA</sequence>
<keyword evidence="2" id="KW-0560">Oxidoreductase</keyword>
<dbReference type="InterPro" id="IPR001017">
    <property type="entry name" value="DH_E1"/>
</dbReference>
<keyword evidence="3" id="KW-0786">Thiamine pyrophosphate</keyword>
<dbReference type="GO" id="GO:0004739">
    <property type="term" value="F:pyruvate dehydrogenase (acetyl-transferring) activity"/>
    <property type="evidence" value="ECO:0007669"/>
    <property type="project" value="TreeGrafter"/>
</dbReference>
<dbReference type="InterPro" id="IPR050642">
    <property type="entry name" value="PDH_E1_Alpha_Subunit"/>
</dbReference>
<evidence type="ECO:0000256" key="2">
    <source>
        <dbReference type="ARBA" id="ARBA00023002"/>
    </source>
</evidence>
<evidence type="ECO:0000259" key="4">
    <source>
        <dbReference type="Pfam" id="PF00676"/>
    </source>
</evidence>
<reference evidence="5 6" key="1">
    <citation type="journal article" date="2016" name="Nat. Commun.">
        <title>Thousands of microbial genomes shed light on interconnected biogeochemical processes in an aquifer system.</title>
        <authorList>
            <person name="Anantharaman K."/>
            <person name="Brown C.T."/>
            <person name="Hug L.A."/>
            <person name="Sharon I."/>
            <person name="Castelle C.J."/>
            <person name="Probst A.J."/>
            <person name="Thomas B.C."/>
            <person name="Singh A."/>
            <person name="Wilkins M.J."/>
            <person name="Karaoz U."/>
            <person name="Brodie E.L."/>
            <person name="Williams K.H."/>
            <person name="Hubbard S.S."/>
            <person name="Banfield J.F."/>
        </authorList>
    </citation>
    <scope>NUCLEOTIDE SEQUENCE [LARGE SCALE GENOMIC DNA]</scope>
</reference>
<dbReference type="Pfam" id="PF00676">
    <property type="entry name" value="E1_dh"/>
    <property type="match status" value="1"/>
</dbReference>
<dbReference type="PANTHER" id="PTHR11516">
    <property type="entry name" value="PYRUVATE DEHYDROGENASE E1 COMPONENT, ALPHA SUBUNIT BACTERIAL AND ORGANELLAR"/>
    <property type="match status" value="1"/>
</dbReference>
<evidence type="ECO:0000256" key="1">
    <source>
        <dbReference type="ARBA" id="ARBA00001964"/>
    </source>
</evidence>
<dbReference type="Proteomes" id="UP000177565">
    <property type="component" value="Unassembled WGS sequence"/>
</dbReference>
<name>A0A1G2MRI9_9BACT</name>
<dbReference type="GO" id="GO:0006086">
    <property type="term" value="P:pyruvate decarboxylation to acetyl-CoA"/>
    <property type="evidence" value="ECO:0007669"/>
    <property type="project" value="TreeGrafter"/>
</dbReference>
<dbReference type="InterPro" id="IPR029061">
    <property type="entry name" value="THDP-binding"/>
</dbReference>
<accession>A0A1G2MRI9</accession>
<dbReference type="Gene3D" id="3.40.50.970">
    <property type="match status" value="1"/>
</dbReference>
<comment type="caution">
    <text evidence="5">The sequence shown here is derived from an EMBL/GenBank/DDBJ whole genome shotgun (WGS) entry which is preliminary data.</text>
</comment>
<proteinExistence type="predicted"/>
<evidence type="ECO:0000313" key="5">
    <source>
        <dbReference type="EMBL" id="OHA26486.1"/>
    </source>
</evidence>
<gene>
    <name evidence="5" type="ORF">A3C06_02825</name>
</gene>
<dbReference type="STRING" id="1802312.A3C06_02825"/>
<evidence type="ECO:0000256" key="3">
    <source>
        <dbReference type="ARBA" id="ARBA00023052"/>
    </source>
</evidence>
<organism evidence="5 6">
    <name type="scientific">Candidatus Taylorbacteria bacterium RIFCSPHIGHO2_02_FULL_46_13</name>
    <dbReference type="NCBI Taxonomy" id="1802312"/>
    <lineage>
        <taxon>Bacteria</taxon>
        <taxon>Candidatus Tayloriibacteriota</taxon>
    </lineage>
</organism>
<dbReference type="PANTHER" id="PTHR11516:SF60">
    <property type="entry name" value="PYRUVATE DEHYDROGENASE E1 COMPONENT SUBUNIT ALPHA"/>
    <property type="match status" value="1"/>
</dbReference>